<dbReference type="OrthoDB" id="5394557at2759"/>
<feature type="region of interest" description="Disordered" evidence="2">
    <location>
        <begin position="362"/>
        <end position="381"/>
    </location>
</feature>
<dbReference type="InterPro" id="IPR050797">
    <property type="entry name" value="Carb_Metab_Trans_Reg"/>
</dbReference>
<dbReference type="AlphaFoldDB" id="A0A1W2TRU5"/>
<dbReference type="Proteomes" id="UP000054516">
    <property type="component" value="Unassembled WGS sequence"/>
</dbReference>
<protein>
    <submittedName>
        <fullName evidence="4">Putative transcriptional regulatory protein</fullName>
    </submittedName>
</protein>
<dbReference type="Gene3D" id="4.10.240.10">
    <property type="entry name" value="Zn(2)-C6 fungal-type DNA-binding domain"/>
    <property type="match status" value="1"/>
</dbReference>
<dbReference type="SMART" id="SM00066">
    <property type="entry name" value="GAL4"/>
    <property type="match status" value="1"/>
</dbReference>
<dbReference type="PROSITE" id="PS50048">
    <property type="entry name" value="ZN2_CY6_FUNGAL_2"/>
    <property type="match status" value="1"/>
</dbReference>
<dbReference type="EMBL" id="DF977498">
    <property type="protein sequence ID" value="GAP91224.2"/>
    <property type="molecule type" value="Genomic_DNA"/>
</dbReference>
<feature type="region of interest" description="Disordered" evidence="2">
    <location>
        <begin position="416"/>
        <end position="447"/>
    </location>
</feature>
<dbReference type="InterPro" id="IPR001138">
    <property type="entry name" value="Zn2Cys6_DnaBD"/>
</dbReference>
<organism evidence="4">
    <name type="scientific">Rosellinia necatrix</name>
    <name type="common">White root-rot fungus</name>
    <dbReference type="NCBI Taxonomy" id="77044"/>
    <lineage>
        <taxon>Eukaryota</taxon>
        <taxon>Fungi</taxon>
        <taxon>Dikarya</taxon>
        <taxon>Ascomycota</taxon>
        <taxon>Pezizomycotina</taxon>
        <taxon>Sordariomycetes</taxon>
        <taxon>Xylariomycetidae</taxon>
        <taxon>Xylariales</taxon>
        <taxon>Xylariaceae</taxon>
        <taxon>Rosellinia</taxon>
    </lineage>
</organism>
<name>A0A1W2TRU5_ROSNE</name>
<feature type="compositionally biased region" description="Gly residues" evidence="2">
    <location>
        <begin position="339"/>
        <end position="348"/>
    </location>
</feature>
<accession>A0A1W2TRU5</accession>
<evidence type="ECO:0000313" key="5">
    <source>
        <dbReference type="Proteomes" id="UP000054516"/>
    </source>
</evidence>
<gene>
    <name evidence="4" type="ORF">SAMD00023353_5300170</name>
</gene>
<dbReference type="SUPFAM" id="SSF57701">
    <property type="entry name" value="Zn2/Cys6 DNA-binding domain"/>
    <property type="match status" value="1"/>
</dbReference>
<sequence length="447" mass="45564">MADREDSDQPRKRIAVACGRCRKRKIRCSGDPGNGGPCSNCKNAAYEPCLFLRVSSTETPLKDTSDYTYNLDAARNYAHQARGPISPLSPLPQYAHDIVAGDGLSSYRQSPYPYSSKGYYPTMSGWASAYQDDGSVDYGLNYSSYQIINQEPTPMVSGYGPYPSGRKSVYVDPEATSYPYGNLVHRPAVNSDGQGFSLSSIAASLPSPSDRLHSSVNRTLTGTSTYRGDGLQAAYANAKTTSANAMSDVAYSTLQPAFETPYPTTSALASAIAHRATAHADATYPTGASTAADQLYASADPSIRPGEDGGAGLSYVYGDGKLSGGGGGGGGSRRDSHSSGGGGGGGMNSGSLLANGQVYVPESHSAHHPAPHTYVIPGAPSTSQGRAVIDGEAASGAATAGGVATAAAAASGGVVGRGSSGGGGGSGSSHRAADSHRRSAGSLRGGW</sequence>
<dbReference type="CDD" id="cd00067">
    <property type="entry name" value="GAL4"/>
    <property type="match status" value="1"/>
</dbReference>
<feature type="region of interest" description="Disordered" evidence="2">
    <location>
        <begin position="324"/>
        <end position="353"/>
    </location>
</feature>
<evidence type="ECO:0000313" key="4">
    <source>
        <dbReference type="EMBL" id="GAP91224.2"/>
    </source>
</evidence>
<dbReference type="GO" id="GO:0000981">
    <property type="term" value="F:DNA-binding transcription factor activity, RNA polymerase II-specific"/>
    <property type="evidence" value="ECO:0007669"/>
    <property type="project" value="InterPro"/>
</dbReference>
<dbReference type="Pfam" id="PF00172">
    <property type="entry name" value="Zn_clus"/>
    <property type="match status" value="1"/>
</dbReference>
<dbReference type="InterPro" id="IPR036864">
    <property type="entry name" value="Zn2-C6_fun-type_DNA-bd_sf"/>
</dbReference>
<dbReference type="PROSITE" id="PS00463">
    <property type="entry name" value="ZN2_CY6_FUNGAL_1"/>
    <property type="match status" value="1"/>
</dbReference>
<dbReference type="GO" id="GO:0008270">
    <property type="term" value="F:zinc ion binding"/>
    <property type="evidence" value="ECO:0007669"/>
    <property type="project" value="InterPro"/>
</dbReference>
<keyword evidence="1" id="KW-0539">Nucleus</keyword>
<proteinExistence type="predicted"/>
<evidence type="ECO:0000259" key="3">
    <source>
        <dbReference type="PROSITE" id="PS50048"/>
    </source>
</evidence>
<dbReference type="STRING" id="77044.A0A1W2TRU5"/>
<evidence type="ECO:0000256" key="1">
    <source>
        <dbReference type="ARBA" id="ARBA00023242"/>
    </source>
</evidence>
<feature type="domain" description="Zn(2)-C6 fungal-type" evidence="3">
    <location>
        <begin position="17"/>
        <end position="51"/>
    </location>
</feature>
<evidence type="ECO:0000256" key="2">
    <source>
        <dbReference type="SAM" id="MobiDB-lite"/>
    </source>
</evidence>
<reference evidence="4" key="1">
    <citation type="submission" date="2016-03" db="EMBL/GenBank/DDBJ databases">
        <title>Draft genome sequence of Rosellinia necatrix.</title>
        <authorList>
            <person name="Kanematsu S."/>
        </authorList>
    </citation>
    <scope>NUCLEOTIDE SEQUENCE [LARGE SCALE GENOMIC DNA]</scope>
    <source>
        <strain evidence="4">W97</strain>
    </source>
</reference>
<keyword evidence="5" id="KW-1185">Reference proteome</keyword>
<feature type="compositionally biased region" description="Gly residues" evidence="2">
    <location>
        <begin position="416"/>
        <end position="427"/>
    </location>
</feature>
<dbReference type="PANTHER" id="PTHR31668">
    <property type="entry name" value="GLUCOSE TRANSPORT TRANSCRIPTION REGULATOR RGT1-RELATED-RELATED"/>
    <property type="match status" value="1"/>
</dbReference>